<dbReference type="AlphaFoldDB" id="A0A4R6WMP2"/>
<dbReference type="Proteomes" id="UP000295292">
    <property type="component" value="Unassembled WGS sequence"/>
</dbReference>
<proteinExistence type="predicted"/>
<gene>
    <name evidence="1" type="ORF">CLV99_1506</name>
</gene>
<organism evidence="1 2">
    <name type="scientific">Sphingobacterium yanglingense</name>
    <dbReference type="NCBI Taxonomy" id="1437280"/>
    <lineage>
        <taxon>Bacteria</taxon>
        <taxon>Pseudomonadati</taxon>
        <taxon>Bacteroidota</taxon>
        <taxon>Sphingobacteriia</taxon>
        <taxon>Sphingobacteriales</taxon>
        <taxon>Sphingobacteriaceae</taxon>
        <taxon>Sphingobacterium</taxon>
    </lineage>
</organism>
<reference evidence="1 2" key="1">
    <citation type="submission" date="2019-03" db="EMBL/GenBank/DDBJ databases">
        <title>Genomic Encyclopedia of Archaeal and Bacterial Type Strains, Phase II (KMG-II): from individual species to whole genera.</title>
        <authorList>
            <person name="Goeker M."/>
        </authorList>
    </citation>
    <scope>NUCLEOTIDE SEQUENCE [LARGE SCALE GENOMIC DNA]</scope>
    <source>
        <strain evidence="1 2">DSM 28353</strain>
    </source>
</reference>
<sequence>MLFLTGLPYIDSELRQNYRNEFCYDTKSTTQSNRAGLHITSKPENLSVESIFIIFYIFNS</sequence>
<keyword evidence="2" id="KW-1185">Reference proteome</keyword>
<name>A0A4R6WMP2_9SPHI</name>
<comment type="caution">
    <text evidence="1">The sequence shown here is derived from an EMBL/GenBank/DDBJ whole genome shotgun (WGS) entry which is preliminary data.</text>
</comment>
<evidence type="ECO:0000313" key="2">
    <source>
        <dbReference type="Proteomes" id="UP000295292"/>
    </source>
</evidence>
<accession>A0A4R6WMP2</accession>
<protein>
    <submittedName>
        <fullName evidence="1">Uncharacterized protein</fullName>
    </submittedName>
</protein>
<evidence type="ECO:0000313" key="1">
    <source>
        <dbReference type="EMBL" id="TDQ80052.1"/>
    </source>
</evidence>
<dbReference type="EMBL" id="SNYV01000011">
    <property type="protein sequence ID" value="TDQ80052.1"/>
    <property type="molecule type" value="Genomic_DNA"/>
</dbReference>